<feature type="compositionally biased region" description="Basic and acidic residues" evidence="1">
    <location>
        <begin position="34"/>
        <end position="49"/>
    </location>
</feature>
<keyword evidence="3" id="KW-1185">Reference proteome</keyword>
<feature type="region of interest" description="Disordered" evidence="1">
    <location>
        <begin position="217"/>
        <end position="239"/>
    </location>
</feature>
<protein>
    <submittedName>
        <fullName evidence="2">Uncharacterized protein</fullName>
    </submittedName>
</protein>
<evidence type="ECO:0000256" key="1">
    <source>
        <dbReference type="SAM" id="MobiDB-lite"/>
    </source>
</evidence>
<evidence type="ECO:0000313" key="3">
    <source>
        <dbReference type="Proteomes" id="UP000579281"/>
    </source>
</evidence>
<reference evidence="2 3" key="1">
    <citation type="submission" date="2020-08" db="EMBL/GenBank/DDBJ databases">
        <title>Genomic Encyclopedia of Type Strains, Phase IV (KMG-IV): sequencing the most valuable type-strain genomes for metagenomic binning, comparative biology and taxonomic classification.</title>
        <authorList>
            <person name="Goeker M."/>
        </authorList>
    </citation>
    <scope>NUCLEOTIDE SEQUENCE [LARGE SCALE GENOMIC DNA]</scope>
    <source>
        <strain evidence="2 3">DSM 103526</strain>
    </source>
</reference>
<gene>
    <name evidence="2" type="ORF">HNQ80_001187</name>
</gene>
<dbReference type="Proteomes" id="UP000579281">
    <property type="component" value="Unassembled WGS sequence"/>
</dbReference>
<evidence type="ECO:0000313" key="2">
    <source>
        <dbReference type="EMBL" id="MBB6215098.1"/>
    </source>
</evidence>
<proteinExistence type="predicted"/>
<sequence>MLYKINRRTIITWFLLILILLLVAGCAQKVDNQNKKTDTTVSENSEKSVDNTSNTNNKQESKEASKEVEKTIETFEPLKFVNTPLPFDLEPHRTITPLGNEIRNAGPSRIGTFYGDGFRFQIIGFQNNVTTIKFANIGSETITLTDESIKYIVYSNGGENISGTKLTGAPISIEPNQTKDLQVSFTDPRTVYLRFNIKDTITEIRIRSSLQDKPISDVTPLVSDRSNMTDGGITPEGKEGPVPVTYASLEIVGNGYTKFQVLGIQYTGNDTIGKLSKPEKGMLALAKVRLANTSNEEISINQVVIRSISGKGITVEETLSKEDMQKALGDKGLPTSIKPQSIVEGFVPFVFNDSLEVTMIGIETNKGSMAIRHLDSFPPLQ</sequence>
<dbReference type="RefSeq" id="WP_184309085.1">
    <property type="nucleotide sequence ID" value="NZ_JACHEN010000005.1"/>
</dbReference>
<feature type="region of interest" description="Disordered" evidence="1">
    <location>
        <begin position="34"/>
        <end position="66"/>
    </location>
</feature>
<name>A0A841KSH7_9FIRM</name>
<dbReference type="EMBL" id="JACHEN010000005">
    <property type="protein sequence ID" value="MBB6215098.1"/>
    <property type="molecule type" value="Genomic_DNA"/>
</dbReference>
<dbReference type="AlphaFoldDB" id="A0A841KSH7"/>
<organism evidence="2 3">
    <name type="scientific">Anaerosolibacter carboniphilus</name>
    <dbReference type="NCBI Taxonomy" id="1417629"/>
    <lineage>
        <taxon>Bacteria</taxon>
        <taxon>Bacillati</taxon>
        <taxon>Bacillota</taxon>
        <taxon>Clostridia</taxon>
        <taxon>Peptostreptococcales</taxon>
        <taxon>Thermotaleaceae</taxon>
        <taxon>Anaerosolibacter</taxon>
    </lineage>
</organism>
<dbReference type="PROSITE" id="PS51257">
    <property type="entry name" value="PROKAR_LIPOPROTEIN"/>
    <property type="match status" value="1"/>
</dbReference>
<accession>A0A841KSH7</accession>
<comment type="caution">
    <text evidence="2">The sequence shown here is derived from an EMBL/GenBank/DDBJ whole genome shotgun (WGS) entry which is preliminary data.</text>
</comment>